<comment type="caution">
    <text evidence="10">The sequence shown here is derived from an EMBL/GenBank/DDBJ whole genome shotgun (WGS) entry which is preliminary data.</text>
</comment>
<dbReference type="Gene3D" id="3.10.20.340">
    <property type="entry name" value="ArgJ beta chain, C-terminal domain"/>
    <property type="match status" value="1"/>
</dbReference>
<comment type="catalytic activity">
    <reaction evidence="8 9">
        <text>N(2)-acetyl-L-ornithine + L-glutamate = N-acetyl-L-glutamate + L-ornithine</text>
        <dbReference type="Rhea" id="RHEA:15349"/>
        <dbReference type="ChEBI" id="CHEBI:29985"/>
        <dbReference type="ChEBI" id="CHEBI:44337"/>
        <dbReference type="ChEBI" id="CHEBI:46911"/>
        <dbReference type="ChEBI" id="CHEBI:57805"/>
        <dbReference type="EC" id="2.3.1.35"/>
    </reaction>
</comment>
<evidence type="ECO:0000256" key="5">
    <source>
        <dbReference type="ARBA" id="ARBA00022679"/>
    </source>
</evidence>
<evidence type="ECO:0000256" key="2">
    <source>
        <dbReference type="ARBA" id="ARBA00011475"/>
    </source>
</evidence>
<dbReference type="GO" id="GO:0004042">
    <property type="term" value="F:L-glutamate N-acetyltransferase activity"/>
    <property type="evidence" value="ECO:0007669"/>
    <property type="project" value="UniProtKB-UniRule"/>
</dbReference>
<feature type="binding site" evidence="9">
    <location>
        <position position="160"/>
    </location>
    <ligand>
        <name>substrate</name>
    </ligand>
</feature>
<evidence type="ECO:0000256" key="1">
    <source>
        <dbReference type="ARBA" id="ARBA00006774"/>
    </source>
</evidence>
<dbReference type="EC" id="2.3.1.35" evidence="9"/>
<dbReference type="GO" id="GO:0006592">
    <property type="term" value="P:ornithine biosynthetic process"/>
    <property type="evidence" value="ECO:0007669"/>
    <property type="project" value="TreeGrafter"/>
</dbReference>
<comment type="subunit">
    <text evidence="2 9">Heterotetramer of two alpha and two beta chains.</text>
</comment>
<dbReference type="GO" id="GO:0005737">
    <property type="term" value="C:cytoplasm"/>
    <property type="evidence" value="ECO:0007669"/>
    <property type="project" value="UniProtKB-SubCell"/>
</dbReference>
<dbReference type="SUPFAM" id="SSF56266">
    <property type="entry name" value="DmpA/ArgJ-like"/>
    <property type="match status" value="1"/>
</dbReference>
<comment type="pathway">
    <text evidence="9">Amino-acid biosynthesis; L-arginine biosynthesis; L-ornithine and N-acetyl-L-glutamate from L-glutamate and N(2)-acetyl-L-ornithine (cyclic): step 1/1.</text>
</comment>
<dbReference type="STRING" id="59926.EV02_1182"/>
<evidence type="ECO:0000313" key="11">
    <source>
        <dbReference type="Proteomes" id="UP000030345"/>
    </source>
</evidence>
<evidence type="ECO:0000256" key="7">
    <source>
        <dbReference type="ARBA" id="ARBA00023315"/>
    </source>
</evidence>
<dbReference type="AlphaFoldDB" id="A0A0A2B6V1"/>
<feature type="site" description="Involved in the stabilization of negative charge on the oxyanion by the formation of the oxyanion hole" evidence="9">
    <location>
        <position position="124"/>
    </location>
</feature>
<sequence length="413" mass="44696">MSQLDSNWSFVDDSKVKPPKGFLFAGISAGLKASNKKDLALILAPEGSVFSGMFTQSIVRASCVDICEERIKTTSGFVRAILINSGQANACTGNLGIQHFQIATGKIAELLGIKEEEVLMCSTGVIGVPIKINDLVKNLPNLVSDLKGNNFQNAAEAILTTDLTLKKVSIETIIQGRKIKIAGFAKGSGMIYPNMATMLAFLTCDAGIQKEEWDKMITIAVKKSFNAISVDGETSTNDSFVGINAGEKIEKRFFPIIQQGIDIVCQNLAKNIARDGEGANCLLEVLIQGAKNTDDAIMLAKSICNSALVKTAIHGCDPNWGRIISAAGNSGVKFNLNDVDLYIGNAQILENGKLNKYDPQKVKDYIKSRMKGRYLEDDIVKIMINLNSGESKGTAWGCDLSKKYVEINSEYTT</sequence>
<feature type="binding site" evidence="9">
    <location>
        <position position="197"/>
    </location>
    <ligand>
        <name>substrate</name>
    </ligand>
</feature>
<evidence type="ECO:0000256" key="3">
    <source>
        <dbReference type="ARBA" id="ARBA00022571"/>
    </source>
</evidence>
<protein>
    <recommendedName>
        <fullName evidence="9">Arginine biosynthesis bifunctional protein ArgJ</fullName>
    </recommendedName>
    <domain>
        <recommendedName>
            <fullName evidence="9">Glutamate N-acetyltransferase</fullName>
            <ecNumber evidence="9">2.3.1.35</ecNumber>
        </recommendedName>
        <alternativeName>
            <fullName evidence="9">Ornithine acetyltransferase</fullName>
            <shortName evidence="9">OATase</shortName>
        </alternativeName>
        <alternativeName>
            <fullName evidence="9">Ornithine transacetylase</fullName>
        </alternativeName>
    </domain>
    <domain>
        <recommendedName>
            <fullName evidence="9">Amino-acid acetyltransferase</fullName>
            <ecNumber evidence="9">2.3.1.1</ecNumber>
        </recommendedName>
        <alternativeName>
            <fullName evidence="9">N-acetylglutamate synthase</fullName>
            <shortName evidence="9">AGSase</shortName>
        </alternativeName>
    </domain>
    <component>
        <recommendedName>
            <fullName evidence="9">Arginine biosynthesis bifunctional protein ArgJ alpha chain</fullName>
        </recommendedName>
    </component>
    <component>
        <recommendedName>
            <fullName evidence="9">Arginine biosynthesis bifunctional protein ArgJ beta chain</fullName>
        </recommendedName>
    </component>
</protein>
<comment type="pathway">
    <text evidence="9">Amino-acid biosynthesis; L-arginine biosynthesis; N(2)-acetyl-L-ornithine from L-glutamate: step 1/4.</text>
</comment>
<keyword evidence="5 9" id="KW-0808">Transferase</keyword>
<feature type="chain" id="PRO_5023269713" description="Arginine biosynthesis bifunctional protein ArgJ beta chain" evidence="9">
    <location>
        <begin position="197"/>
        <end position="413"/>
    </location>
</feature>
<proteinExistence type="inferred from homology"/>
<dbReference type="OrthoDB" id="9804242at2"/>
<accession>A0A0A2B6V1</accession>
<dbReference type="FunFam" id="3.10.20.340:FF:000001">
    <property type="entry name" value="Arginine biosynthesis bifunctional protein ArgJ, chloroplastic"/>
    <property type="match status" value="1"/>
</dbReference>
<dbReference type="NCBIfam" id="TIGR00120">
    <property type="entry name" value="ArgJ"/>
    <property type="match status" value="1"/>
</dbReference>
<dbReference type="NCBIfam" id="NF003802">
    <property type="entry name" value="PRK05388.1"/>
    <property type="match status" value="1"/>
</dbReference>
<feature type="binding site" evidence="9">
    <location>
        <position position="186"/>
    </location>
    <ligand>
        <name>substrate</name>
    </ligand>
</feature>
<feature type="site" description="Cleavage; by autolysis" evidence="9">
    <location>
        <begin position="196"/>
        <end position="197"/>
    </location>
</feature>
<keyword evidence="4 9" id="KW-0028">Amino-acid biosynthesis</keyword>
<evidence type="ECO:0000313" key="10">
    <source>
        <dbReference type="EMBL" id="KGG08510.1"/>
    </source>
</evidence>
<dbReference type="Pfam" id="PF01960">
    <property type="entry name" value="ArgJ"/>
    <property type="match status" value="1"/>
</dbReference>
<feature type="site" description="Involved in the stabilization of negative charge on the oxyanion by the formation of the oxyanion hole" evidence="9">
    <location>
        <position position="123"/>
    </location>
</feature>
<feature type="binding site" evidence="9">
    <location>
        <position position="408"/>
    </location>
    <ligand>
        <name>substrate</name>
    </ligand>
</feature>
<dbReference type="HAMAP" id="MF_01106">
    <property type="entry name" value="ArgJ"/>
    <property type="match status" value="1"/>
</dbReference>
<evidence type="ECO:0000256" key="6">
    <source>
        <dbReference type="ARBA" id="ARBA00022813"/>
    </source>
</evidence>
<feature type="binding site" evidence="9">
    <location>
        <position position="277"/>
    </location>
    <ligand>
        <name>substrate</name>
    </ligand>
</feature>
<gene>
    <name evidence="9" type="primary">argJ</name>
    <name evidence="10" type="ORF">EV02_1182</name>
</gene>
<reference evidence="11" key="1">
    <citation type="journal article" date="2014" name="Sci. Data">
        <title>Genomes of diverse isolates of the marine cyanobacterium Prochlorococcus.</title>
        <authorList>
            <person name="Biller S."/>
            <person name="Berube P."/>
            <person name="Thompson J."/>
            <person name="Kelly L."/>
            <person name="Roggensack S."/>
            <person name="Awad L."/>
            <person name="Roache-Johnson K."/>
            <person name="Ding H."/>
            <person name="Giovannoni S.J."/>
            <person name="Moore L.R."/>
            <person name="Chisholm S.W."/>
        </authorList>
    </citation>
    <scope>NUCLEOTIDE SEQUENCE [LARGE SCALE GENOMIC DNA]</scope>
    <source>
        <strain evidence="11">SB</strain>
    </source>
</reference>
<dbReference type="InterPro" id="IPR002813">
    <property type="entry name" value="Arg_biosynth_ArgJ"/>
</dbReference>
<dbReference type="UniPathway" id="UPA00068">
    <property type="reaction ID" value="UER00106"/>
</dbReference>
<dbReference type="CDD" id="cd02152">
    <property type="entry name" value="OAT"/>
    <property type="match status" value="1"/>
</dbReference>
<organism evidence="10 11">
    <name type="scientific">Prochlorococcus marinus str. SB</name>
    <dbReference type="NCBI Taxonomy" id="59926"/>
    <lineage>
        <taxon>Bacteria</taxon>
        <taxon>Bacillati</taxon>
        <taxon>Cyanobacteriota</taxon>
        <taxon>Cyanophyceae</taxon>
        <taxon>Synechococcales</taxon>
        <taxon>Prochlorococcaceae</taxon>
        <taxon>Prochlorococcus</taxon>
    </lineage>
</organism>
<keyword evidence="7 9" id="KW-0012">Acyltransferase</keyword>
<dbReference type="Gene3D" id="3.60.70.12">
    <property type="entry name" value="L-amino peptidase D-ALA esterase/amidase"/>
    <property type="match status" value="1"/>
</dbReference>
<evidence type="ECO:0000256" key="4">
    <source>
        <dbReference type="ARBA" id="ARBA00022605"/>
    </source>
</evidence>
<dbReference type="eggNOG" id="COG1364">
    <property type="taxonomic scope" value="Bacteria"/>
</dbReference>
<keyword evidence="3 9" id="KW-0055">Arginine biosynthesis</keyword>
<comment type="subcellular location">
    <subcellularLocation>
        <location evidence="9">Cytoplasm</location>
    </subcellularLocation>
</comment>
<dbReference type="PANTHER" id="PTHR23100:SF0">
    <property type="entry name" value="ARGININE BIOSYNTHESIS BIFUNCTIONAL PROTEIN ARGJ, MITOCHONDRIAL"/>
    <property type="match status" value="1"/>
</dbReference>
<evidence type="ECO:0000256" key="8">
    <source>
        <dbReference type="ARBA" id="ARBA00049439"/>
    </source>
</evidence>
<comment type="catalytic activity">
    <reaction evidence="9">
        <text>L-glutamate + acetyl-CoA = N-acetyl-L-glutamate + CoA + H(+)</text>
        <dbReference type="Rhea" id="RHEA:24292"/>
        <dbReference type="ChEBI" id="CHEBI:15378"/>
        <dbReference type="ChEBI" id="CHEBI:29985"/>
        <dbReference type="ChEBI" id="CHEBI:44337"/>
        <dbReference type="ChEBI" id="CHEBI:57287"/>
        <dbReference type="ChEBI" id="CHEBI:57288"/>
        <dbReference type="EC" id="2.3.1.1"/>
    </reaction>
</comment>
<keyword evidence="9" id="KW-0963">Cytoplasm</keyword>
<dbReference type="InterPro" id="IPR042195">
    <property type="entry name" value="ArgJ_beta_C"/>
</dbReference>
<feature type="binding site" evidence="9">
    <location>
        <position position="413"/>
    </location>
    <ligand>
        <name>substrate</name>
    </ligand>
</feature>
<dbReference type="RefSeq" id="WP_032519841.1">
    <property type="nucleotide sequence ID" value="NZ_CP138981.1"/>
</dbReference>
<dbReference type="GO" id="GO:0006526">
    <property type="term" value="P:L-arginine biosynthetic process"/>
    <property type="evidence" value="ECO:0007669"/>
    <property type="project" value="UniProtKB-UniRule"/>
</dbReference>
<keyword evidence="6 9" id="KW-0068">Autocatalytic cleavage</keyword>
<dbReference type="EC" id="2.3.1.1" evidence="9"/>
<dbReference type="Proteomes" id="UP000030345">
    <property type="component" value="Unassembled WGS sequence"/>
</dbReference>
<dbReference type="InterPro" id="IPR016117">
    <property type="entry name" value="ArgJ-like_dom_sf"/>
</dbReference>
<keyword evidence="9" id="KW-0511">Multifunctional enzyme</keyword>
<feature type="active site" description="Nucleophile" evidence="9">
    <location>
        <position position="197"/>
    </location>
</feature>
<dbReference type="EMBL" id="JNAS01000002">
    <property type="protein sequence ID" value="KGG08510.1"/>
    <property type="molecule type" value="Genomic_DNA"/>
</dbReference>
<name>A0A0A2B6V1_PROMR</name>
<evidence type="ECO:0000256" key="9">
    <source>
        <dbReference type="HAMAP-Rule" id="MF_01106"/>
    </source>
</evidence>
<comment type="similarity">
    <text evidence="1 9">Belongs to the ArgJ family.</text>
</comment>
<dbReference type="FunFam" id="3.60.70.12:FF:000001">
    <property type="entry name" value="Arginine biosynthesis bifunctional protein ArgJ, chloroplastic"/>
    <property type="match status" value="1"/>
</dbReference>
<dbReference type="GO" id="GO:0004358">
    <property type="term" value="F:L-glutamate N-acetyltransferase activity, acting on acetyl-L-ornithine as donor"/>
    <property type="evidence" value="ECO:0007669"/>
    <property type="project" value="UniProtKB-UniRule"/>
</dbReference>
<comment type="function">
    <text evidence="9">Catalyzes two activities which are involved in the cyclic version of arginine biosynthesis: the synthesis of N-acetylglutamate from glutamate and acetyl-CoA as the acetyl donor, and of ornithine by transacetylation between N(2)-acetylornithine and glutamate.</text>
</comment>
<feature type="chain" id="PRO_5023269712" description="Arginine biosynthesis bifunctional protein ArgJ alpha chain" evidence="9">
    <location>
        <begin position="1"/>
        <end position="196"/>
    </location>
</feature>
<dbReference type="PANTHER" id="PTHR23100">
    <property type="entry name" value="ARGININE BIOSYNTHESIS BIFUNCTIONAL PROTEIN ARGJ"/>
    <property type="match status" value="1"/>
</dbReference>